<reference evidence="3 4" key="1">
    <citation type="submission" date="2023-05" db="EMBL/GenBank/DDBJ databases">
        <title>Pseudoalteromonas ardens sp. nov., Pseudoalteromonas obscura sp. nov., and Pseudoalteromonas umbrosa sp. nov., isolated from the coral Montipora capitata.</title>
        <authorList>
            <person name="Thomas E.M."/>
            <person name="Smith E.M."/>
            <person name="Papke E."/>
            <person name="Shlafstein M.D."/>
            <person name="Oline D.K."/>
            <person name="Videau P."/>
            <person name="Saw J.H."/>
            <person name="Strangman W.K."/>
            <person name="Ushijima B."/>
        </authorList>
    </citation>
    <scope>NUCLEOTIDE SEQUENCE [LARGE SCALE GENOMIC DNA]</scope>
    <source>
        <strain evidence="3 4">P94</strain>
    </source>
</reference>
<evidence type="ECO:0000256" key="1">
    <source>
        <dbReference type="SAM" id="SignalP"/>
    </source>
</evidence>
<organism evidence="3 4">
    <name type="scientific">Pseudoalteromonas obscura</name>
    <dbReference type="NCBI Taxonomy" id="3048491"/>
    <lineage>
        <taxon>Bacteria</taxon>
        <taxon>Pseudomonadati</taxon>
        <taxon>Pseudomonadota</taxon>
        <taxon>Gammaproteobacteria</taxon>
        <taxon>Alteromonadales</taxon>
        <taxon>Pseudoalteromonadaceae</taxon>
        <taxon>Pseudoalteromonas</taxon>
    </lineage>
</organism>
<gene>
    <name evidence="3" type="ORF">QNM18_10080</name>
</gene>
<dbReference type="EMBL" id="JASJUT010000003">
    <property type="protein sequence ID" value="MDK2595392.1"/>
    <property type="molecule type" value="Genomic_DNA"/>
</dbReference>
<keyword evidence="4" id="KW-1185">Reference proteome</keyword>
<name>A0ABT7EK18_9GAMM</name>
<comment type="caution">
    <text evidence="3">The sequence shown here is derived from an EMBL/GenBank/DDBJ whole genome shotgun (WGS) entry which is preliminary data.</text>
</comment>
<dbReference type="Pfam" id="PF18885">
    <property type="entry name" value="DUF5648"/>
    <property type="match status" value="1"/>
</dbReference>
<dbReference type="Proteomes" id="UP001231915">
    <property type="component" value="Unassembled WGS sequence"/>
</dbReference>
<accession>A0ABT7EK18</accession>
<evidence type="ECO:0000313" key="4">
    <source>
        <dbReference type="Proteomes" id="UP001231915"/>
    </source>
</evidence>
<feature type="domain" description="DUF5648" evidence="2">
    <location>
        <begin position="29"/>
        <end position="163"/>
    </location>
</feature>
<proteinExistence type="predicted"/>
<keyword evidence="1" id="KW-0732">Signal</keyword>
<dbReference type="RefSeq" id="WP_284137102.1">
    <property type="nucleotide sequence ID" value="NZ_JASJUT010000003.1"/>
</dbReference>
<feature type="chain" id="PRO_5045841229" description="DUF5648 domain-containing protein" evidence="1">
    <location>
        <begin position="26"/>
        <end position="165"/>
    </location>
</feature>
<evidence type="ECO:0000313" key="3">
    <source>
        <dbReference type="EMBL" id="MDK2595392.1"/>
    </source>
</evidence>
<sequence length="165" mass="18401">MKKTSNKTTILLASLVGMVSLTSVAADKPLYRAYKHGNHFYTTDLVEMLNATASGGFKYEGITVHLVEYGDSDAKDAFYRLYNENAGPGGNHFYTSDLMEALNIKSLGYVYERTEGYTTKSKAKTIYRGYHSELDNHFYTADVVEMLNATASGGYTYQKEEGYGK</sequence>
<evidence type="ECO:0000259" key="2">
    <source>
        <dbReference type="Pfam" id="PF18885"/>
    </source>
</evidence>
<dbReference type="InterPro" id="IPR043708">
    <property type="entry name" value="DUF5648"/>
</dbReference>
<feature type="signal peptide" evidence="1">
    <location>
        <begin position="1"/>
        <end position="25"/>
    </location>
</feature>
<protein>
    <recommendedName>
        <fullName evidence="2">DUF5648 domain-containing protein</fullName>
    </recommendedName>
</protein>